<accession>A0AAP0K8H8</accession>
<dbReference type="Proteomes" id="UP001419268">
    <property type="component" value="Unassembled WGS sequence"/>
</dbReference>
<evidence type="ECO:0000313" key="2">
    <source>
        <dbReference type="EMBL" id="KAK9147966.1"/>
    </source>
</evidence>
<feature type="region of interest" description="Disordered" evidence="1">
    <location>
        <begin position="22"/>
        <end position="79"/>
    </location>
</feature>
<evidence type="ECO:0000256" key="1">
    <source>
        <dbReference type="SAM" id="MobiDB-lite"/>
    </source>
</evidence>
<protein>
    <submittedName>
        <fullName evidence="2">Uncharacterized protein</fullName>
    </submittedName>
</protein>
<name>A0AAP0K8H8_9MAGN</name>
<proteinExistence type="predicted"/>
<feature type="compositionally biased region" description="Basic and acidic residues" evidence="1">
    <location>
        <begin position="35"/>
        <end position="78"/>
    </location>
</feature>
<organism evidence="2 3">
    <name type="scientific">Stephania cephalantha</name>
    <dbReference type="NCBI Taxonomy" id="152367"/>
    <lineage>
        <taxon>Eukaryota</taxon>
        <taxon>Viridiplantae</taxon>
        <taxon>Streptophyta</taxon>
        <taxon>Embryophyta</taxon>
        <taxon>Tracheophyta</taxon>
        <taxon>Spermatophyta</taxon>
        <taxon>Magnoliopsida</taxon>
        <taxon>Ranunculales</taxon>
        <taxon>Menispermaceae</taxon>
        <taxon>Menispermoideae</taxon>
        <taxon>Cissampelideae</taxon>
        <taxon>Stephania</taxon>
    </lineage>
</organism>
<reference evidence="2 3" key="1">
    <citation type="submission" date="2024-01" db="EMBL/GenBank/DDBJ databases">
        <title>Genome assemblies of Stephania.</title>
        <authorList>
            <person name="Yang L."/>
        </authorList>
    </citation>
    <scope>NUCLEOTIDE SEQUENCE [LARGE SCALE GENOMIC DNA]</scope>
    <source>
        <strain evidence="2">JXDWG</strain>
        <tissue evidence="2">Leaf</tissue>
    </source>
</reference>
<dbReference type="AlphaFoldDB" id="A0AAP0K8H8"/>
<keyword evidence="3" id="KW-1185">Reference proteome</keyword>
<dbReference type="EMBL" id="JBBNAG010000003">
    <property type="protein sequence ID" value="KAK9147966.1"/>
    <property type="molecule type" value="Genomic_DNA"/>
</dbReference>
<evidence type="ECO:0000313" key="3">
    <source>
        <dbReference type="Proteomes" id="UP001419268"/>
    </source>
</evidence>
<gene>
    <name evidence="2" type="ORF">Scep_006723</name>
</gene>
<sequence length="163" mass="18123">MPRVHATAAHPLLIDTCQEARRKRPTAFRSPSAHETLEVSSHEPDITIAQNKDDEVEKEIGVISERPEEQQKESKEDQPLVLVKPPTLPCIFVKPYKGVEVKELSQIFYIADTFVLDDHDVTESFVLEVPDGLPSLKEGMPISLPKAIDAPFIVDISKGEGIS</sequence>
<comment type="caution">
    <text evidence="2">The sequence shown here is derived from an EMBL/GenBank/DDBJ whole genome shotgun (WGS) entry which is preliminary data.</text>
</comment>